<dbReference type="STRING" id="349307.Mthe_0881"/>
<dbReference type="PROSITE" id="PS00379">
    <property type="entry name" value="CDP_ALCOHOL_P_TRANSF"/>
    <property type="match status" value="1"/>
</dbReference>
<reference evidence="4 5" key="1">
    <citation type="submission" date="2006-10" db="EMBL/GenBank/DDBJ databases">
        <title>Complete sequence of Methanosaeta thermophila PT.</title>
        <authorList>
            <consortium name="US DOE Joint Genome Institute"/>
            <person name="Copeland A."/>
            <person name="Lucas S."/>
            <person name="Lapidus A."/>
            <person name="Barry K."/>
            <person name="Detter J.C."/>
            <person name="Glavina del Rio T."/>
            <person name="Hammon N."/>
            <person name="Israni S."/>
            <person name="Pitluck S."/>
            <person name="Chain P."/>
            <person name="Malfatti S."/>
            <person name="Shin M."/>
            <person name="Vergez L."/>
            <person name="Schmutz J."/>
            <person name="Larimer F."/>
            <person name="Land M."/>
            <person name="Hauser L."/>
            <person name="Kyrpides N."/>
            <person name="Kim E."/>
            <person name="Smith K.S."/>
            <person name="Ingram-Smith C."/>
            <person name="Richardson P."/>
        </authorList>
    </citation>
    <scope>NUCLEOTIDE SEQUENCE [LARGE SCALE GENOMIC DNA]</scope>
    <source>
        <strain evidence="5">DSM 6194 / JCM 14653 / NBRC 101360 / PT</strain>
    </source>
</reference>
<feature type="transmembrane region" description="Helical" evidence="3">
    <location>
        <begin position="109"/>
        <end position="132"/>
    </location>
</feature>
<evidence type="ECO:0000256" key="3">
    <source>
        <dbReference type="SAM" id="Phobius"/>
    </source>
</evidence>
<comment type="similarity">
    <text evidence="2">Belongs to the CDP-alcohol phosphatidyltransferase class-I family.</text>
</comment>
<keyword evidence="3" id="KW-1133">Transmembrane helix</keyword>
<keyword evidence="1 2" id="KW-0808">Transferase</keyword>
<dbReference type="InterPro" id="IPR000462">
    <property type="entry name" value="CDP-OH_P_trans"/>
</dbReference>
<evidence type="ECO:0000256" key="2">
    <source>
        <dbReference type="RuleBase" id="RU003750"/>
    </source>
</evidence>
<proteinExistence type="inferred from homology"/>
<feature type="transmembrane region" description="Helical" evidence="3">
    <location>
        <begin position="175"/>
        <end position="200"/>
    </location>
</feature>
<keyword evidence="3" id="KW-0472">Membrane</keyword>
<dbReference type="Gene3D" id="1.20.120.1760">
    <property type="match status" value="1"/>
</dbReference>
<dbReference type="InterPro" id="IPR043130">
    <property type="entry name" value="CDP-OH_PTrfase_TM_dom"/>
</dbReference>
<evidence type="ECO:0000313" key="5">
    <source>
        <dbReference type="Proteomes" id="UP000000674"/>
    </source>
</evidence>
<dbReference type="InterPro" id="IPR048254">
    <property type="entry name" value="CDP_ALCOHOL_P_TRANSF_CS"/>
</dbReference>
<keyword evidence="5" id="KW-1185">Reference proteome</keyword>
<dbReference type="HOGENOM" id="CLU_080384_1_2_2"/>
<gene>
    <name evidence="4" type="ordered locus">Mthe_0881</name>
</gene>
<dbReference type="OrthoDB" id="9904at2157"/>
<organism evidence="4 5">
    <name type="scientific">Methanothrix thermoacetophila (strain DSM 6194 / JCM 14653 / NBRC 101360 / PT)</name>
    <name type="common">Methanosaeta thermophila</name>
    <dbReference type="NCBI Taxonomy" id="349307"/>
    <lineage>
        <taxon>Archaea</taxon>
        <taxon>Methanobacteriati</taxon>
        <taxon>Methanobacteriota</taxon>
        <taxon>Stenosarchaea group</taxon>
        <taxon>Methanomicrobia</taxon>
        <taxon>Methanotrichales</taxon>
        <taxon>Methanotrichaceae</taxon>
        <taxon>Methanothrix</taxon>
    </lineage>
</organism>
<evidence type="ECO:0000256" key="1">
    <source>
        <dbReference type="ARBA" id="ARBA00022679"/>
    </source>
</evidence>
<keyword evidence="3" id="KW-0812">Transmembrane</keyword>
<dbReference type="Pfam" id="PF01066">
    <property type="entry name" value="CDP-OH_P_transf"/>
    <property type="match status" value="1"/>
</dbReference>
<dbReference type="GeneID" id="4461838"/>
<dbReference type="RefSeq" id="WP_011696064.1">
    <property type="nucleotide sequence ID" value="NC_008553.1"/>
</dbReference>
<accession>A0B7J5</accession>
<feature type="transmembrane region" description="Helical" evidence="3">
    <location>
        <begin position="81"/>
        <end position="103"/>
    </location>
</feature>
<dbReference type="GO" id="GO:0008654">
    <property type="term" value="P:phospholipid biosynthetic process"/>
    <property type="evidence" value="ECO:0007669"/>
    <property type="project" value="InterPro"/>
</dbReference>
<name>A0B7J5_METTP</name>
<dbReference type="AlphaFoldDB" id="A0B7J5"/>
<evidence type="ECO:0000313" key="4">
    <source>
        <dbReference type="EMBL" id="ABK14669.1"/>
    </source>
</evidence>
<sequence length="206" mass="23123">MLRSRLVRRERTDVLLKPFARLRLHPIAWSLLSLPFAFAGMLLLGRGELIPGLLMFLASGAMDVIDGAVARATSTVTLLGAYVDGVLDRYVEILLILGLMLYLGDRVNLRISLLFSILIFGSLMTSFVRAYADHRGLVRDQEELMRMGGFLERAERLMLLYACIISGLYSTDLLIFLLTITALLANLTVIQRIFLILNYARRSSGR</sequence>
<dbReference type="Proteomes" id="UP000000674">
    <property type="component" value="Chromosome"/>
</dbReference>
<dbReference type="GO" id="GO:0016780">
    <property type="term" value="F:phosphotransferase activity, for other substituted phosphate groups"/>
    <property type="evidence" value="ECO:0007669"/>
    <property type="project" value="InterPro"/>
</dbReference>
<protein>
    <submittedName>
        <fullName evidence="4">CDP-alcohol phosphatidyltransferase</fullName>
    </submittedName>
</protein>
<dbReference type="GO" id="GO:0016020">
    <property type="term" value="C:membrane"/>
    <property type="evidence" value="ECO:0007669"/>
    <property type="project" value="InterPro"/>
</dbReference>
<dbReference type="KEGG" id="mtp:Mthe_0881"/>
<feature type="transmembrane region" description="Helical" evidence="3">
    <location>
        <begin position="27"/>
        <end position="44"/>
    </location>
</feature>
<dbReference type="EMBL" id="CP000477">
    <property type="protein sequence ID" value="ABK14669.1"/>
    <property type="molecule type" value="Genomic_DNA"/>
</dbReference>